<dbReference type="AlphaFoldDB" id="A0A9W9Z7Z5"/>
<dbReference type="EMBL" id="MU826396">
    <property type="protein sequence ID" value="KAJ7376535.1"/>
    <property type="molecule type" value="Genomic_DNA"/>
</dbReference>
<dbReference type="Pfam" id="PF14746">
    <property type="entry name" value="WASH-7_C"/>
    <property type="match status" value="1"/>
</dbReference>
<dbReference type="Proteomes" id="UP001163046">
    <property type="component" value="Unassembled WGS sequence"/>
</dbReference>
<name>A0A9W9Z7Z5_9CNID</name>
<evidence type="ECO:0000259" key="3">
    <source>
        <dbReference type="Pfam" id="PF14746"/>
    </source>
</evidence>
<evidence type="ECO:0000313" key="4">
    <source>
        <dbReference type="EMBL" id="KAJ7376535.1"/>
    </source>
</evidence>
<protein>
    <recommendedName>
        <fullName evidence="3">WASH complex subunit 7 C-terminal domain-containing protein</fullName>
    </recommendedName>
</protein>
<proteinExistence type="predicted"/>
<feature type="transmembrane region" description="Helical" evidence="2">
    <location>
        <begin position="107"/>
        <end position="128"/>
    </location>
</feature>
<dbReference type="GO" id="GO:0071203">
    <property type="term" value="C:WASH complex"/>
    <property type="evidence" value="ECO:0007669"/>
    <property type="project" value="InterPro"/>
</dbReference>
<keyword evidence="2" id="KW-0812">Transmembrane</keyword>
<dbReference type="GO" id="GO:0016197">
    <property type="term" value="P:endosomal transport"/>
    <property type="evidence" value="ECO:0007669"/>
    <property type="project" value="TreeGrafter"/>
</dbReference>
<keyword evidence="2" id="KW-0472">Membrane</keyword>
<evidence type="ECO:0000256" key="2">
    <source>
        <dbReference type="SAM" id="Phobius"/>
    </source>
</evidence>
<feature type="region of interest" description="Disordered" evidence="1">
    <location>
        <begin position="189"/>
        <end position="211"/>
    </location>
</feature>
<dbReference type="PANTHER" id="PTHR31409:SF0">
    <property type="entry name" value="WASH COMPLEX SUBUNIT 4"/>
    <property type="match status" value="1"/>
</dbReference>
<dbReference type="InterPro" id="IPR028283">
    <property type="entry name" value="WASH-7_C"/>
</dbReference>
<comment type="caution">
    <text evidence="4">The sequence shown here is derived from an EMBL/GenBank/DDBJ whole genome shotgun (WGS) entry which is preliminary data.</text>
</comment>
<evidence type="ECO:0000256" key="1">
    <source>
        <dbReference type="SAM" id="MobiDB-lite"/>
    </source>
</evidence>
<keyword evidence="5" id="KW-1185">Reference proteome</keyword>
<accession>A0A9W9Z7Z5</accession>
<keyword evidence="2" id="KW-1133">Transmembrane helix</keyword>
<dbReference type="InterPro" id="IPR027307">
    <property type="entry name" value="WASH7"/>
</dbReference>
<dbReference type="GO" id="GO:0005768">
    <property type="term" value="C:endosome"/>
    <property type="evidence" value="ECO:0007669"/>
    <property type="project" value="TreeGrafter"/>
</dbReference>
<reference evidence="4" key="1">
    <citation type="submission" date="2023-01" db="EMBL/GenBank/DDBJ databases">
        <title>Genome assembly of the deep-sea coral Lophelia pertusa.</title>
        <authorList>
            <person name="Herrera S."/>
            <person name="Cordes E."/>
        </authorList>
    </citation>
    <scope>NUCLEOTIDE SEQUENCE</scope>
    <source>
        <strain evidence="4">USNM1676648</strain>
        <tissue evidence="4">Polyp</tissue>
    </source>
</reference>
<feature type="domain" description="WASH complex subunit 7 C-terminal" evidence="3">
    <location>
        <begin position="21"/>
        <end position="186"/>
    </location>
</feature>
<feature type="transmembrane region" description="Helical" evidence="2">
    <location>
        <begin position="64"/>
        <end position="81"/>
    </location>
</feature>
<dbReference type="OrthoDB" id="10261210at2759"/>
<evidence type="ECO:0000313" key="5">
    <source>
        <dbReference type="Proteomes" id="UP001163046"/>
    </source>
</evidence>
<dbReference type="GO" id="GO:0007032">
    <property type="term" value="P:endosome organization"/>
    <property type="evidence" value="ECO:0007669"/>
    <property type="project" value="TreeGrafter"/>
</dbReference>
<sequence length="211" mass="24491">MGYIRMIRSGGLHCCSNAIKVQNLDAAINDLAKNFAGATEYFKLLVDVFAPEFRESKNMHLRNFYAIIPPLTLNFVEYMLSCKEKLNKKNKVGAAFTDDGLCNGSGVYFKVALISTMSLTLFTGFSLYRTSMPRKRLKWKASLNRGTARDEKLQQTMNLTFKRLNTYQQEFELVYFSLNSARIFFRGRQNRQRRERGKRKQGNLHRRCPLK</sequence>
<organism evidence="4 5">
    <name type="scientific">Desmophyllum pertusum</name>
    <dbReference type="NCBI Taxonomy" id="174260"/>
    <lineage>
        <taxon>Eukaryota</taxon>
        <taxon>Metazoa</taxon>
        <taxon>Cnidaria</taxon>
        <taxon>Anthozoa</taxon>
        <taxon>Hexacorallia</taxon>
        <taxon>Scleractinia</taxon>
        <taxon>Caryophylliina</taxon>
        <taxon>Caryophylliidae</taxon>
        <taxon>Desmophyllum</taxon>
    </lineage>
</organism>
<gene>
    <name evidence="4" type="ORF">OS493_033991</name>
</gene>
<dbReference type="PANTHER" id="PTHR31409">
    <property type="entry name" value="WASH COMPLEX SUBUNIT 4"/>
    <property type="match status" value="1"/>
</dbReference>